<proteinExistence type="inferred from homology"/>
<dbReference type="InterPro" id="IPR034006">
    <property type="entry name" value="M3B_PepF_2"/>
</dbReference>
<comment type="similarity">
    <text evidence="6">Belongs to the peptidase M3 family.</text>
</comment>
<dbReference type="EMBL" id="JPRD01000011">
    <property type="protein sequence ID" value="KIF53913.1"/>
    <property type="molecule type" value="Genomic_DNA"/>
</dbReference>
<keyword evidence="5 6" id="KW-0482">Metalloprotease</keyword>
<dbReference type="PANTHER" id="PTHR34217">
    <property type="entry name" value="METAL-DEPENDENT CARBOXYPEPTIDASE"/>
    <property type="match status" value="1"/>
</dbReference>
<evidence type="ECO:0000256" key="6">
    <source>
        <dbReference type="RuleBase" id="RU003435"/>
    </source>
</evidence>
<dbReference type="RefSeq" id="WP_020197788.1">
    <property type="nucleotide sequence ID" value="NZ_BAOH01000140.1"/>
</dbReference>
<organism evidence="9 10">
    <name type="scientific">Vibrio owensii CAIM 1854 = LMG 25443</name>
    <dbReference type="NCBI Taxonomy" id="1229493"/>
    <lineage>
        <taxon>Bacteria</taxon>
        <taxon>Pseudomonadati</taxon>
        <taxon>Pseudomonadota</taxon>
        <taxon>Gammaproteobacteria</taxon>
        <taxon>Vibrionales</taxon>
        <taxon>Vibrionaceae</taxon>
        <taxon>Vibrio</taxon>
    </lineage>
</organism>
<protein>
    <submittedName>
        <fullName evidence="9">Oligoendopeptidase F</fullName>
    </submittedName>
</protein>
<dbReference type="Gene3D" id="1.20.140.70">
    <property type="entry name" value="Oligopeptidase f, N-terminal domain"/>
    <property type="match status" value="1"/>
</dbReference>
<comment type="cofactor">
    <cofactor evidence="6">
        <name>Zn(2+)</name>
        <dbReference type="ChEBI" id="CHEBI:29105"/>
    </cofactor>
    <text evidence="6">Binds 1 zinc ion.</text>
</comment>
<feature type="domain" description="Oligopeptidase F N-terminal" evidence="8">
    <location>
        <begin position="107"/>
        <end position="174"/>
    </location>
</feature>
<dbReference type="InterPro" id="IPR013647">
    <property type="entry name" value="OligopepF_N_dom"/>
</dbReference>
<dbReference type="InterPro" id="IPR001333">
    <property type="entry name" value="Peptidase_M32_Taq"/>
</dbReference>
<evidence type="ECO:0000313" key="9">
    <source>
        <dbReference type="EMBL" id="KIF53913.1"/>
    </source>
</evidence>
<keyword evidence="1 6" id="KW-0645">Protease</keyword>
<dbReference type="CDD" id="cd09607">
    <property type="entry name" value="M3B_PepF"/>
    <property type="match status" value="1"/>
</dbReference>
<dbReference type="PATRIC" id="fig|1229493.5.peg.239"/>
<dbReference type="Pfam" id="PF01432">
    <property type="entry name" value="Peptidase_M3"/>
    <property type="match status" value="1"/>
</dbReference>
<dbReference type="NCBIfam" id="TIGR02290">
    <property type="entry name" value="M3_fam_3"/>
    <property type="match status" value="1"/>
</dbReference>
<dbReference type="GO" id="GO:0004181">
    <property type="term" value="F:metallocarboxypeptidase activity"/>
    <property type="evidence" value="ECO:0007669"/>
    <property type="project" value="InterPro"/>
</dbReference>
<dbReference type="Proteomes" id="UP000031586">
    <property type="component" value="Unassembled WGS sequence"/>
</dbReference>
<gene>
    <name evidence="9" type="ORF">H735_05875</name>
</gene>
<evidence type="ECO:0000259" key="8">
    <source>
        <dbReference type="Pfam" id="PF08439"/>
    </source>
</evidence>
<dbReference type="Pfam" id="PF08439">
    <property type="entry name" value="Peptidase_M3_N"/>
    <property type="match status" value="1"/>
</dbReference>
<keyword evidence="2 6" id="KW-0479">Metal-binding</keyword>
<evidence type="ECO:0000256" key="4">
    <source>
        <dbReference type="ARBA" id="ARBA00022833"/>
    </source>
</evidence>
<evidence type="ECO:0000256" key="5">
    <source>
        <dbReference type="ARBA" id="ARBA00023049"/>
    </source>
</evidence>
<keyword evidence="3 6" id="KW-0378">Hydrolase</keyword>
<dbReference type="AlphaFoldDB" id="A0A0C1VVH1"/>
<evidence type="ECO:0000256" key="1">
    <source>
        <dbReference type="ARBA" id="ARBA00022670"/>
    </source>
</evidence>
<dbReference type="PANTHER" id="PTHR34217:SF1">
    <property type="entry name" value="CARBOXYPEPTIDASE 1"/>
    <property type="match status" value="1"/>
</dbReference>
<dbReference type="SUPFAM" id="SSF55486">
    <property type="entry name" value="Metalloproteases ('zincins'), catalytic domain"/>
    <property type="match status" value="1"/>
</dbReference>
<keyword evidence="4 6" id="KW-0862">Zinc</keyword>
<accession>A0A0C1VVH1</accession>
<reference evidence="9 10" key="1">
    <citation type="submission" date="2014-07" db="EMBL/GenBank/DDBJ databases">
        <title>Unique and conserved regions in Vibrio harveyi and related species in comparison with the shrimp pathogen Vibrio harveyi CAIM 1792.</title>
        <authorList>
            <person name="Espinoza-Valles I."/>
            <person name="Vora G."/>
            <person name="Leekitcharoenphon P."/>
            <person name="Ussery D."/>
            <person name="Hoj L."/>
            <person name="Gomez-Gil B."/>
        </authorList>
    </citation>
    <scope>NUCLEOTIDE SEQUENCE [LARGE SCALE GENOMIC DNA]</scope>
    <source>
        <strain evidence="10">CAIM 1854 / LMG 25443</strain>
    </source>
</reference>
<evidence type="ECO:0000256" key="2">
    <source>
        <dbReference type="ARBA" id="ARBA00022723"/>
    </source>
</evidence>
<sequence length="599" mass="67829">MTAPSWDLSIVYNDLADPRIQDDIALVEQCIDLLNKQSADCNSVEVMQNAILTSEAASRLAGTIANFANCYASVDATNAEAKALLGRMTRIFSELSQAYSAFELKLTHADEEFITRVLDHENPDISGQAFSILNSRKLADTRLSTEEEKLLAAMSVDGKSAWGKLYNNLTGSLKVKLDYADGESEELGFSQAASILYGSEFDRQEAAWRGVQKAMSTHQESFASILNALSGWRLTENKKRSTKRDVHFLDPSLHGSRIKAETLDAMMKVAKDSREIGQKAGLLMAKVYGLDEMKPWNHLAAMHALSGEAKVYPFDEAIDVICEAFETVNPDMSEFVRMMVQNGWIDAAPNANKRLGAYCTKLPATRTPLVFMTWSGSRSDLMTLAHELGHAFHNWVIRDLPLCQTYYPMTLAETASIFAENIVRDHLISKAESVDDKLEMLWEELSSALALMINIPVRYEFEKAFYERRQEGELTADDFCELMSETWKDWYGDVMSEADPYFWASKLHFSISGVSFYNYPYLFGFLFSKGIYAQRDAKGERFYDDYVELLRDTGNMMAEEVVEKHLSMDLTQPEFWQQSVELVRDKVDEFERLLAQRGE</sequence>
<dbReference type="GO" id="GO:0004222">
    <property type="term" value="F:metalloendopeptidase activity"/>
    <property type="evidence" value="ECO:0007669"/>
    <property type="project" value="InterPro"/>
</dbReference>
<feature type="domain" description="Peptidase M3A/M3B catalytic" evidence="7">
    <location>
        <begin position="206"/>
        <end position="581"/>
    </location>
</feature>
<dbReference type="GO" id="GO:0006508">
    <property type="term" value="P:proteolysis"/>
    <property type="evidence" value="ECO:0007669"/>
    <property type="project" value="UniProtKB-KW"/>
</dbReference>
<dbReference type="Gene3D" id="1.10.1370.20">
    <property type="entry name" value="Oligoendopeptidase f, C-terminal domain"/>
    <property type="match status" value="1"/>
</dbReference>
<comment type="caution">
    <text evidence="9">The sequence shown here is derived from an EMBL/GenBank/DDBJ whole genome shotgun (WGS) entry which is preliminary data.</text>
</comment>
<evidence type="ECO:0000313" key="10">
    <source>
        <dbReference type="Proteomes" id="UP000031586"/>
    </source>
</evidence>
<evidence type="ECO:0000256" key="3">
    <source>
        <dbReference type="ARBA" id="ARBA00022801"/>
    </source>
</evidence>
<evidence type="ECO:0000259" key="7">
    <source>
        <dbReference type="Pfam" id="PF01432"/>
    </source>
</evidence>
<dbReference type="InterPro" id="IPR011977">
    <property type="entry name" value="Pept_M3B_clade3"/>
</dbReference>
<dbReference type="GO" id="GO:0046872">
    <property type="term" value="F:metal ion binding"/>
    <property type="evidence" value="ECO:0007669"/>
    <property type="project" value="UniProtKB-UniRule"/>
</dbReference>
<dbReference type="InterPro" id="IPR042088">
    <property type="entry name" value="OligoPept_F_C"/>
</dbReference>
<dbReference type="InterPro" id="IPR001567">
    <property type="entry name" value="Pept_M3A_M3B_dom"/>
</dbReference>
<name>A0A0C1VVH1_9VIBR</name>